<feature type="region of interest" description="Disordered" evidence="1">
    <location>
        <begin position="214"/>
        <end position="234"/>
    </location>
</feature>
<gene>
    <name evidence="2" type="ORF">FCN80_04125</name>
</gene>
<feature type="compositionally biased region" description="Low complexity" evidence="1">
    <location>
        <begin position="219"/>
        <end position="234"/>
    </location>
</feature>
<evidence type="ECO:0000313" key="3">
    <source>
        <dbReference type="Proteomes" id="UP000305202"/>
    </source>
</evidence>
<sequence>MSVGQKTPLALSLNQFSERKILDAIQLLGKSLPAIVVSNDNSIVTVSFQITSQFTLPNVTMPLFGPEYVRYPIQPGCKGLVIPSDFYLGGISGLGGGVAGLDTPANLSALVFLPISNTAWSNVDMDAVTVYGPNGVVLRDESSNTIFTLTPDSITMVSPGSVKATVGGTSFELTPSAWALSGQNGSLTDETASTSPETMHNAWAALITWLNSHTHSDDGSGPPSTPFSGGSIAP</sequence>
<evidence type="ECO:0000256" key="1">
    <source>
        <dbReference type="SAM" id="MobiDB-lite"/>
    </source>
</evidence>
<evidence type="ECO:0008006" key="4">
    <source>
        <dbReference type="Google" id="ProtNLM"/>
    </source>
</evidence>
<protein>
    <recommendedName>
        <fullName evidence="4">Phage protein Gp138 N-terminal domain-containing protein</fullName>
    </recommendedName>
</protein>
<keyword evidence="3" id="KW-1185">Reference proteome</keyword>
<dbReference type="Proteomes" id="UP000305202">
    <property type="component" value="Unassembled WGS sequence"/>
</dbReference>
<accession>A0ABY2SRX8</accession>
<reference evidence="2 3" key="1">
    <citation type="submission" date="2019-04" db="EMBL/GenBank/DDBJ databases">
        <authorList>
            <person name="Li M."/>
            <person name="Gao C."/>
        </authorList>
    </citation>
    <scope>NUCLEOTIDE SEQUENCE [LARGE SCALE GENOMIC DNA]</scope>
    <source>
        <strain evidence="2 3">BGMRC 2031</strain>
    </source>
</reference>
<dbReference type="EMBL" id="SZPQ01000002">
    <property type="protein sequence ID" value="TKI08338.1"/>
    <property type="molecule type" value="Genomic_DNA"/>
</dbReference>
<organism evidence="2 3">
    <name type="scientific">Martelella alba</name>
    <dbReference type="NCBI Taxonomy" id="2590451"/>
    <lineage>
        <taxon>Bacteria</taxon>
        <taxon>Pseudomonadati</taxon>
        <taxon>Pseudomonadota</taxon>
        <taxon>Alphaproteobacteria</taxon>
        <taxon>Hyphomicrobiales</taxon>
        <taxon>Aurantimonadaceae</taxon>
        <taxon>Martelella</taxon>
    </lineage>
</organism>
<comment type="caution">
    <text evidence="2">The sequence shown here is derived from an EMBL/GenBank/DDBJ whole genome shotgun (WGS) entry which is preliminary data.</text>
</comment>
<dbReference type="RefSeq" id="WP_136988612.1">
    <property type="nucleotide sequence ID" value="NZ_SZPQ01000002.1"/>
</dbReference>
<proteinExistence type="predicted"/>
<evidence type="ECO:0000313" key="2">
    <source>
        <dbReference type="EMBL" id="TKI08338.1"/>
    </source>
</evidence>
<name>A0ABY2SRX8_9HYPH</name>